<dbReference type="InterPro" id="IPR016024">
    <property type="entry name" value="ARM-type_fold"/>
</dbReference>
<evidence type="ECO:0000313" key="1">
    <source>
        <dbReference type="EMBL" id="BDI33668.1"/>
    </source>
</evidence>
<evidence type="ECO:0000313" key="2">
    <source>
        <dbReference type="Proteomes" id="UP000287394"/>
    </source>
</evidence>
<organism evidence="1 2">
    <name type="scientific">Capsulimonas corticalis</name>
    <dbReference type="NCBI Taxonomy" id="2219043"/>
    <lineage>
        <taxon>Bacteria</taxon>
        <taxon>Bacillati</taxon>
        <taxon>Armatimonadota</taxon>
        <taxon>Armatimonadia</taxon>
        <taxon>Capsulimonadales</taxon>
        <taxon>Capsulimonadaceae</taxon>
        <taxon>Capsulimonas</taxon>
    </lineage>
</organism>
<dbReference type="Proteomes" id="UP000287394">
    <property type="component" value="Chromosome"/>
</dbReference>
<keyword evidence="2" id="KW-1185">Reference proteome</keyword>
<reference evidence="1 2" key="1">
    <citation type="journal article" date="2019" name="Int. J. Syst. Evol. Microbiol.">
        <title>Capsulimonas corticalis gen. nov., sp. nov., an aerobic capsulated bacterium, of a novel bacterial order, Capsulimonadales ord. nov., of the class Armatimonadia of the phylum Armatimonadetes.</title>
        <authorList>
            <person name="Li J."/>
            <person name="Kudo C."/>
            <person name="Tonouchi A."/>
        </authorList>
    </citation>
    <scope>NUCLEOTIDE SEQUENCE [LARGE SCALE GENOMIC DNA]</scope>
    <source>
        <strain evidence="1 2">AX-7</strain>
    </source>
</reference>
<dbReference type="GO" id="GO:0016491">
    <property type="term" value="F:oxidoreductase activity"/>
    <property type="evidence" value="ECO:0007669"/>
    <property type="project" value="TreeGrafter"/>
</dbReference>
<dbReference type="RefSeq" id="WP_165864405.1">
    <property type="nucleotide sequence ID" value="NZ_AP025739.1"/>
</dbReference>
<dbReference type="PANTHER" id="PTHR12697:SF5">
    <property type="entry name" value="DEOXYHYPUSINE HYDROXYLASE"/>
    <property type="match status" value="1"/>
</dbReference>
<dbReference type="SUPFAM" id="SSF48371">
    <property type="entry name" value="ARM repeat"/>
    <property type="match status" value="1"/>
</dbReference>
<dbReference type="InterPro" id="IPR011989">
    <property type="entry name" value="ARM-like"/>
</dbReference>
<dbReference type="Gene3D" id="1.25.10.10">
    <property type="entry name" value="Leucine-rich Repeat Variant"/>
    <property type="match status" value="2"/>
</dbReference>
<dbReference type="KEGG" id="ccot:CCAX7_57190"/>
<sequence length="349" mass="37349">MNDFSEIEWLIALSRTGNTPRARDARIELSERGDEALPFLVDAVLDETLPGGAALVEIIGEIGADEASKRAQAYVFNREDFALKRYLAGGDNAANALIELLGAPHLRHLRAAVCQALSATWSALARDALIAVMTEEDPHPVACIAAKALGVLGRLDAEEALLAAAKSPHPYTRSAALIALAQTQNGAFAPLTAGLSDPDNYVRLTAIKLLSDPEGPRYDEWAIAPLRDAIADLTKDLQSSDPKIAALAAVTLAQSRSPESEEPLIEFLCFGSVPEVKRVAAVALGHVGTDDSVPELLRVLTTETNEGVQRAAAEALYRIGTYRARTALIDAKSSVNDPLRKMIMDLLKN</sequence>
<gene>
    <name evidence="1" type="ORF">CCAX7_57190</name>
</gene>
<accession>A0A402D0F9</accession>
<dbReference type="InterPro" id="IPR004155">
    <property type="entry name" value="PBS_lyase_HEAT"/>
</dbReference>
<dbReference type="AlphaFoldDB" id="A0A402D0F9"/>
<dbReference type="PANTHER" id="PTHR12697">
    <property type="entry name" value="PBS LYASE HEAT-LIKE PROTEIN"/>
    <property type="match status" value="1"/>
</dbReference>
<name>A0A402D0F9_9BACT</name>
<dbReference type="EMBL" id="AP025739">
    <property type="protein sequence ID" value="BDI33668.1"/>
    <property type="molecule type" value="Genomic_DNA"/>
</dbReference>
<dbReference type="SMART" id="SM00567">
    <property type="entry name" value="EZ_HEAT"/>
    <property type="match status" value="5"/>
</dbReference>
<proteinExistence type="predicted"/>
<protein>
    <submittedName>
        <fullName evidence="1">Uncharacterized protein</fullName>
    </submittedName>
</protein>
<dbReference type="Pfam" id="PF13646">
    <property type="entry name" value="HEAT_2"/>
    <property type="match status" value="2"/>
</dbReference>